<comment type="function">
    <text evidence="6 8">Binds 23S rRNA and is also seen to make contacts with the A and possibly P site tRNAs.</text>
</comment>
<dbReference type="InterPro" id="IPR000114">
    <property type="entry name" value="Ribosomal_uL16_bact-type"/>
</dbReference>
<dbReference type="GO" id="GO:0006412">
    <property type="term" value="P:translation"/>
    <property type="evidence" value="ECO:0007669"/>
    <property type="project" value="UniProtKB-UniRule"/>
</dbReference>
<dbReference type="InterPro" id="IPR047873">
    <property type="entry name" value="Ribosomal_uL16"/>
</dbReference>
<keyword evidence="2 6" id="KW-0820">tRNA-binding</keyword>
<dbReference type="GO" id="GO:0003735">
    <property type="term" value="F:structural constituent of ribosome"/>
    <property type="evidence" value="ECO:0007669"/>
    <property type="project" value="InterPro"/>
</dbReference>
<dbReference type="NCBIfam" id="TIGR01164">
    <property type="entry name" value="rplP_bact"/>
    <property type="match status" value="1"/>
</dbReference>
<evidence type="ECO:0000313" key="9">
    <source>
        <dbReference type="EMBL" id="OGM88596.1"/>
    </source>
</evidence>
<evidence type="ECO:0000256" key="6">
    <source>
        <dbReference type="HAMAP-Rule" id="MF_01342"/>
    </source>
</evidence>
<dbReference type="InterPro" id="IPR020798">
    <property type="entry name" value="Ribosomal_uL16_CS"/>
</dbReference>
<evidence type="ECO:0000256" key="1">
    <source>
        <dbReference type="ARBA" id="ARBA00008931"/>
    </source>
</evidence>
<sequence length="137" mass="15241">MLQPKRRKYIKEFRGRRRGAATRGSVISFGDFGMKAQEVAWVTSAQIESARRTITHSLKKGGRVWVRIFPDKPITSRPAGKRMGGGKGDISTYVAVVRPGMILFEVAGADPVIIREAFRKASAKLPIDIKIVSREED</sequence>
<comment type="similarity">
    <text evidence="1 6 7">Belongs to the universal ribosomal protein uL16 family.</text>
</comment>
<dbReference type="GO" id="GO:0022625">
    <property type="term" value="C:cytosolic large ribosomal subunit"/>
    <property type="evidence" value="ECO:0007669"/>
    <property type="project" value="TreeGrafter"/>
</dbReference>
<dbReference type="CDD" id="cd01433">
    <property type="entry name" value="Ribosomal_L16_L10e"/>
    <property type="match status" value="1"/>
</dbReference>
<organism evidence="9 10">
    <name type="scientific">Candidatus Woesebacteria bacterium RIFOXYD1_FULL_43_18</name>
    <dbReference type="NCBI Taxonomy" id="1802551"/>
    <lineage>
        <taxon>Bacteria</taxon>
        <taxon>Candidatus Woeseibacteriota</taxon>
    </lineage>
</organism>
<dbReference type="HAMAP" id="MF_01342">
    <property type="entry name" value="Ribosomal_uL16"/>
    <property type="match status" value="1"/>
</dbReference>
<comment type="caution">
    <text evidence="9">The sequence shown here is derived from an EMBL/GenBank/DDBJ whole genome shotgun (WGS) entry which is preliminary data.</text>
</comment>
<dbReference type="InterPro" id="IPR036920">
    <property type="entry name" value="Ribosomal_uL16_sf"/>
</dbReference>
<comment type="subunit">
    <text evidence="6 8">Part of the 50S ribosomal subunit.</text>
</comment>
<evidence type="ECO:0000256" key="3">
    <source>
        <dbReference type="ARBA" id="ARBA00022980"/>
    </source>
</evidence>
<dbReference type="PANTHER" id="PTHR12220">
    <property type="entry name" value="50S/60S RIBOSOMAL PROTEIN L16"/>
    <property type="match status" value="1"/>
</dbReference>
<evidence type="ECO:0000256" key="2">
    <source>
        <dbReference type="ARBA" id="ARBA00022555"/>
    </source>
</evidence>
<evidence type="ECO:0000256" key="7">
    <source>
        <dbReference type="RuleBase" id="RU004413"/>
    </source>
</evidence>
<dbReference type="InterPro" id="IPR016180">
    <property type="entry name" value="Ribosomal_uL16_dom"/>
</dbReference>
<evidence type="ECO:0000256" key="8">
    <source>
        <dbReference type="RuleBase" id="RU004414"/>
    </source>
</evidence>
<dbReference type="PRINTS" id="PR00060">
    <property type="entry name" value="RIBOSOMALL16"/>
</dbReference>
<dbReference type="PANTHER" id="PTHR12220:SF13">
    <property type="entry name" value="LARGE RIBOSOMAL SUBUNIT PROTEIN UL16M"/>
    <property type="match status" value="1"/>
</dbReference>
<keyword evidence="4 6" id="KW-0687">Ribonucleoprotein</keyword>
<dbReference type="GO" id="GO:0019843">
    <property type="term" value="F:rRNA binding"/>
    <property type="evidence" value="ECO:0007669"/>
    <property type="project" value="UniProtKB-UniRule"/>
</dbReference>
<dbReference type="Gene3D" id="3.90.1170.10">
    <property type="entry name" value="Ribosomal protein L10e/L16"/>
    <property type="match status" value="1"/>
</dbReference>
<reference evidence="9 10" key="1">
    <citation type="journal article" date="2016" name="Nat. Commun.">
        <title>Thousands of microbial genomes shed light on interconnected biogeochemical processes in an aquifer system.</title>
        <authorList>
            <person name="Anantharaman K."/>
            <person name="Brown C.T."/>
            <person name="Hug L.A."/>
            <person name="Sharon I."/>
            <person name="Castelle C.J."/>
            <person name="Probst A.J."/>
            <person name="Thomas B.C."/>
            <person name="Singh A."/>
            <person name="Wilkins M.J."/>
            <person name="Karaoz U."/>
            <person name="Brodie E.L."/>
            <person name="Williams K.H."/>
            <person name="Hubbard S.S."/>
            <person name="Banfield J.F."/>
        </authorList>
    </citation>
    <scope>NUCLEOTIDE SEQUENCE [LARGE SCALE GENOMIC DNA]</scope>
</reference>
<evidence type="ECO:0000313" key="10">
    <source>
        <dbReference type="Proteomes" id="UP000177596"/>
    </source>
</evidence>
<dbReference type="PROSITE" id="PS00586">
    <property type="entry name" value="RIBOSOMAL_L16_1"/>
    <property type="match status" value="1"/>
</dbReference>
<dbReference type="SUPFAM" id="SSF54686">
    <property type="entry name" value="Ribosomal protein L16p/L10e"/>
    <property type="match status" value="1"/>
</dbReference>
<keyword evidence="6 8" id="KW-0694">RNA-binding</keyword>
<name>A0A1F8DJL3_9BACT</name>
<keyword evidence="3 6" id="KW-0689">Ribosomal protein</keyword>
<dbReference type="AlphaFoldDB" id="A0A1F8DJL3"/>
<proteinExistence type="inferred from homology"/>
<dbReference type="GO" id="GO:0000049">
    <property type="term" value="F:tRNA binding"/>
    <property type="evidence" value="ECO:0007669"/>
    <property type="project" value="UniProtKB-KW"/>
</dbReference>
<dbReference type="FunFam" id="3.90.1170.10:FF:000001">
    <property type="entry name" value="50S ribosomal protein L16"/>
    <property type="match status" value="1"/>
</dbReference>
<dbReference type="Proteomes" id="UP000177596">
    <property type="component" value="Unassembled WGS sequence"/>
</dbReference>
<gene>
    <name evidence="6" type="primary">rplP</name>
    <name evidence="9" type="ORF">A2573_03245</name>
</gene>
<evidence type="ECO:0000256" key="5">
    <source>
        <dbReference type="ARBA" id="ARBA00035198"/>
    </source>
</evidence>
<evidence type="ECO:0000256" key="4">
    <source>
        <dbReference type="ARBA" id="ARBA00023274"/>
    </source>
</evidence>
<accession>A0A1F8DJL3</accession>
<keyword evidence="6 8" id="KW-0699">rRNA-binding</keyword>
<protein>
    <recommendedName>
        <fullName evidence="5 6">Large ribosomal subunit protein uL16</fullName>
    </recommendedName>
</protein>
<dbReference type="EMBL" id="MGIL01000007">
    <property type="protein sequence ID" value="OGM88596.1"/>
    <property type="molecule type" value="Genomic_DNA"/>
</dbReference>
<dbReference type="Pfam" id="PF00252">
    <property type="entry name" value="Ribosomal_L16"/>
    <property type="match status" value="1"/>
</dbReference>